<dbReference type="PANTHER" id="PTHR43725">
    <property type="entry name" value="UDP-GLUCOSE 4-EPIMERASE"/>
    <property type="match status" value="1"/>
</dbReference>
<keyword evidence="7 9" id="KW-0520">NAD</keyword>
<evidence type="ECO:0000256" key="4">
    <source>
        <dbReference type="ARBA" id="ARBA00007637"/>
    </source>
</evidence>
<name>A0AAU0N1Z0_9GAMM</name>
<dbReference type="NCBIfam" id="TIGR01179">
    <property type="entry name" value="galE"/>
    <property type="match status" value="1"/>
</dbReference>
<dbReference type="RefSeq" id="WP_318955406.1">
    <property type="nucleotide sequence ID" value="NZ_CP137555.1"/>
</dbReference>
<evidence type="ECO:0000256" key="7">
    <source>
        <dbReference type="ARBA" id="ARBA00023027"/>
    </source>
</evidence>
<comment type="similarity">
    <text evidence="4 9">Belongs to the NAD(P)-dependent epimerase/dehydratase family.</text>
</comment>
<dbReference type="GO" id="GO:0006012">
    <property type="term" value="P:galactose metabolic process"/>
    <property type="evidence" value="ECO:0007669"/>
    <property type="project" value="InterPro"/>
</dbReference>
<protein>
    <recommendedName>
        <fullName evidence="6 9">UDP-glucose 4-epimerase</fullName>
        <ecNumber evidence="5 9">5.1.3.2</ecNumber>
    </recommendedName>
</protein>
<dbReference type="InterPro" id="IPR005886">
    <property type="entry name" value="UDP_G4E"/>
</dbReference>
<evidence type="ECO:0000256" key="3">
    <source>
        <dbReference type="ARBA" id="ARBA00004947"/>
    </source>
</evidence>
<comment type="subunit">
    <text evidence="9">Homodimer.</text>
</comment>
<dbReference type="EMBL" id="CP137555">
    <property type="protein sequence ID" value="WOX06972.1"/>
    <property type="molecule type" value="Genomic_DNA"/>
</dbReference>
<dbReference type="InterPro" id="IPR036291">
    <property type="entry name" value="NAD(P)-bd_dom_sf"/>
</dbReference>
<dbReference type="PANTHER" id="PTHR43725:SF47">
    <property type="entry name" value="UDP-GLUCOSE 4-EPIMERASE"/>
    <property type="match status" value="1"/>
</dbReference>
<evidence type="ECO:0000256" key="6">
    <source>
        <dbReference type="ARBA" id="ARBA00018569"/>
    </source>
</evidence>
<comment type="catalytic activity">
    <reaction evidence="1 9">
        <text>UDP-alpha-D-glucose = UDP-alpha-D-galactose</text>
        <dbReference type="Rhea" id="RHEA:22168"/>
        <dbReference type="ChEBI" id="CHEBI:58885"/>
        <dbReference type="ChEBI" id="CHEBI:66914"/>
        <dbReference type="EC" id="5.1.3.2"/>
    </reaction>
</comment>
<dbReference type="AlphaFoldDB" id="A0AAU0N1Z0"/>
<evidence type="ECO:0000256" key="2">
    <source>
        <dbReference type="ARBA" id="ARBA00001911"/>
    </source>
</evidence>
<dbReference type="InterPro" id="IPR016040">
    <property type="entry name" value="NAD(P)-bd_dom"/>
</dbReference>
<gene>
    <name evidence="11" type="primary">galE</name>
    <name evidence="11" type="ORF">R5R33_07525</name>
</gene>
<dbReference type="NCBIfam" id="NF007956">
    <property type="entry name" value="PRK10675.1"/>
    <property type="match status" value="1"/>
</dbReference>
<evidence type="ECO:0000313" key="12">
    <source>
        <dbReference type="Proteomes" id="UP001302477"/>
    </source>
</evidence>
<evidence type="ECO:0000256" key="8">
    <source>
        <dbReference type="ARBA" id="ARBA00023235"/>
    </source>
</evidence>
<dbReference type="Proteomes" id="UP001302477">
    <property type="component" value="Chromosome"/>
</dbReference>
<organism evidence="11 12">
    <name type="scientific">Microbulbifer pacificus</name>
    <dbReference type="NCBI Taxonomy" id="407164"/>
    <lineage>
        <taxon>Bacteria</taxon>
        <taxon>Pseudomonadati</taxon>
        <taxon>Pseudomonadota</taxon>
        <taxon>Gammaproteobacteria</taxon>
        <taxon>Cellvibrionales</taxon>
        <taxon>Microbulbiferaceae</taxon>
        <taxon>Microbulbifer</taxon>
    </lineage>
</organism>
<comment type="pathway">
    <text evidence="3 9">Carbohydrate metabolism; galactose metabolism.</text>
</comment>
<comment type="cofactor">
    <cofactor evidence="2 9">
        <name>NAD(+)</name>
        <dbReference type="ChEBI" id="CHEBI:57540"/>
    </cofactor>
</comment>
<accession>A0AAU0N1Z0</accession>
<dbReference type="CDD" id="cd05247">
    <property type="entry name" value="UDP_G4E_1_SDR_e"/>
    <property type="match status" value="1"/>
</dbReference>
<evidence type="ECO:0000256" key="5">
    <source>
        <dbReference type="ARBA" id="ARBA00013189"/>
    </source>
</evidence>
<sequence length="341" mass="37141">MKVVVTGGAGYIGSHTCVELLEAGFEPIVVDNLCNSSEEALARVEVITGKSVKFHKVDIRDADGLREVFRQYDVSAVIHFAGLKAVGESVAEPLRYYQNNVAGTLTLCEVMEEFGVHQLIFSSSATVYGDPETVPVREDFPTAPASPYGTSKLMVENILRDLCNAPGKKWKAAVLRYFNPIGAHASGTIGEDPEGIPNNLLPYVAQVAVGRLPQLQVFGDDYPTPDGTGVRDYIHVVDLARGHLAALNKLQQAQTQSGCYTYNLGTGRGSSVLEIVHAFAEAAAKEIPYKVVPRRAGDVAEYYADPALAATELEWTAEYDLKRMVEDTWRWQSQNPKGYAG</sequence>
<dbReference type="EC" id="5.1.3.2" evidence="5 9"/>
<reference evidence="11 12" key="1">
    <citation type="submission" date="2023-10" db="EMBL/GenBank/DDBJ databases">
        <title>Description of Microbulbifer bruguierae sp. nov., isolated from the sediments of mangrove plant Bruguiera sexangula and comparative genomic analyses of the genus Microbulbifer.</title>
        <authorList>
            <person name="Long M."/>
        </authorList>
    </citation>
    <scope>NUCLEOTIDE SEQUENCE [LARGE SCALE GENOMIC DNA]</scope>
    <source>
        <strain evidence="11 12">SPO729</strain>
    </source>
</reference>
<evidence type="ECO:0000256" key="9">
    <source>
        <dbReference type="RuleBase" id="RU366046"/>
    </source>
</evidence>
<feature type="domain" description="NAD(P)-binding" evidence="10">
    <location>
        <begin position="5"/>
        <end position="328"/>
    </location>
</feature>
<dbReference type="Gene3D" id="3.40.50.720">
    <property type="entry name" value="NAD(P)-binding Rossmann-like Domain"/>
    <property type="match status" value="1"/>
</dbReference>
<evidence type="ECO:0000259" key="10">
    <source>
        <dbReference type="Pfam" id="PF16363"/>
    </source>
</evidence>
<keyword evidence="9" id="KW-0119">Carbohydrate metabolism</keyword>
<keyword evidence="8 9" id="KW-0413">Isomerase</keyword>
<evidence type="ECO:0000256" key="1">
    <source>
        <dbReference type="ARBA" id="ARBA00000083"/>
    </source>
</evidence>
<proteinExistence type="inferred from homology"/>
<dbReference type="Gene3D" id="3.90.25.10">
    <property type="entry name" value="UDP-galactose 4-epimerase, domain 1"/>
    <property type="match status" value="1"/>
</dbReference>
<dbReference type="SUPFAM" id="SSF51735">
    <property type="entry name" value="NAD(P)-binding Rossmann-fold domains"/>
    <property type="match status" value="1"/>
</dbReference>
<dbReference type="GO" id="GO:0005829">
    <property type="term" value="C:cytosol"/>
    <property type="evidence" value="ECO:0007669"/>
    <property type="project" value="TreeGrafter"/>
</dbReference>
<evidence type="ECO:0000313" key="11">
    <source>
        <dbReference type="EMBL" id="WOX06972.1"/>
    </source>
</evidence>
<dbReference type="KEGG" id="mpaf:R5R33_07525"/>
<dbReference type="GO" id="GO:0003978">
    <property type="term" value="F:UDP-glucose 4-epimerase activity"/>
    <property type="evidence" value="ECO:0007669"/>
    <property type="project" value="UniProtKB-UniRule"/>
</dbReference>
<dbReference type="Pfam" id="PF16363">
    <property type="entry name" value="GDP_Man_Dehyd"/>
    <property type="match status" value="1"/>
</dbReference>
<keyword evidence="12" id="KW-1185">Reference proteome</keyword>